<keyword evidence="1" id="KW-0812">Transmembrane</keyword>
<name>A0AAE3LFH8_9EURY</name>
<sequence length="117" mass="11391">MGYTDAVLATAAGIAAFALVFAAAVPIVGAALPNPEQVSMPIALGFGMAAMTGTYMGLAGRAGSREYRIAFASGAFGTTFLGVFLVGYAASGDLQLALSASAVAGALAGAGVLVVTR</sequence>
<feature type="transmembrane region" description="Helical" evidence="1">
    <location>
        <begin position="96"/>
        <end position="115"/>
    </location>
</feature>
<reference evidence="4" key="1">
    <citation type="submission" date="2023-02" db="EMBL/GenBank/DDBJ databases">
        <title>Enrichment on poylsaccharides allowed isolation of novel metabolic and taxonomic groups of Haloarchaea.</title>
        <authorList>
            <person name="Sorokin D.Y."/>
            <person name="Elcheninov A.G."/>
            <person name="Khizhniak T.V."/>
            <person name="Kolganova T.V."/>
            <person name="Kublanov I.V."/>
        </authorList>
    </citation>
    <scope>NUCLEOTIDE SEQUENCE</scope>
    <source>
        <strain evidence="3 5">HArc-curdl5-1</strain>
        <strain evidence="4">HArc-curdl7</strain>
    </source>
</reference>
<feature type="domain" description="DUF8147" evidence="2">
    <location>
        <begin position="4"/>
        <end position="115"/>
    </location>
</feature>
<gene>
    <name evidence="4" type="ORF">OB914_10880</name>
    <name evidence="3" type="ORF">OB916_10605</name>
</gene>
<dbReference type="EMBL" id="JAOPKC010000011">
    <property type="protein sequence ID" value="MCU4718511.1"/>
    <property type="molecule type" value="Genomic_DNA"/>
</dbReference>
<keyword evidence="1" id="KW-0472">Membrane</keyword>
<evidence type="ECO:0000256" key="1">
    <source>
        <dbReference type="SAM" id="Phobius"/>
    </source>
</evidence>
<evidence type="ECO:0000313" key="4">
    <source>
        <dbReference type="EMBL" id="MCU4727470.1"/>
    </source>
</evidence>
<keyword evidence="5" id="KW-1185">Reference proteome</keyword>
<protein>
    <recommendedName>
        <fullName evidence="2">DUF8147 domain-containing protein</fullName>
    </recommendedName>
</protein>
<feature type="transmembrane region" description="Helical" evidence="1">
    <location>
        <begin position="38"/>
        <end position="58"/>
    </location>
</feature>
<accession>A0AAE3LFH8</accession>
<organism evidence="4 6">
    <name type="scientific">Halapricum hydrolyticum</name>
    <dbReference type="NCBI Taxonomy" id="2979991"/>
    <lineage>
        <taxon>Archaea</taxon>
        <taxon>Methanobacteriati</taxon>
        <taxon>Methanobacteriota</taxon>
        <taxon>Stenosarchaea group</taxon>
        <taxon>Halobacteria</taxon>
        <taxon>Halobacteriales</taxon>
        <taxon>Haloarculaceae</taxon>
        <taxon>Halapricum</taxon>
    </lineage>
</organism>
<keyword evidence="1" id="KW-1133">Transmembrane helix</keyword>
<evidence type="ECO:0000313" key="6">
    <source>
        <dbReference type="Proteomes" id="UP001209746"/>
    </source>
</evidence>
<dbReference type="InterPro" id="IPR058460">
    <property type="entry name" value="DUF8147"/>
</dbReference>
<dbReference type="EMBL" id="JAOPKD010000010">
    <property type="protein sequence ID" value="MCU4727470.1"/>
    <property type="molecule type" value="Genomic_DNA"/>
</dbReference>
<dbReference type="Proteomes" id="UP001209746">
    <property type="component" value="Unassembled WGS sequence"/>
</dbReference>
<proteinExistence type="predicted"/>
<dbReference type="RefSeq" id="WP_315909267.1">
    <property type="nucleotide sequence ID" value="NZ_JAOPKC010000011.1"/>
</dbReference>
<dbReference type="Proteomes" id="UP001208186">
    <property type="component" value="Unassembled WGS sequence"/>
</dbReference>
<comment type="caution">
    <text evidence="4">The sequence shown here is derived from an EMBL/GenBank/DDBJ whole genome shotgun (WGS) entry which is preliminary data.</text>
</comment>
<dbReference type="Pfam" id="PF26472">
    <property type="entry name" value="DUF8147"/>
    <property type="match status" value="1"/>
</dbReference>
<dbReference type="AlphaFoldDB" id="A0AAE3LFH8"/>
<evidence type="ECO:0000313" key="5">
    <source>
        <dbReference type="Proteomes" id="UP001208186"/>
    </source>
</evidence>
<evidence type="ECO:0000313" key="3">
    <source>
        <dbReference type="EMBL" id="MCU4718511.1"/>
    </source>
</evidence>
<feature type="transmembrane region" description="Helical" evidence="1">
    <location>
        <begin position="70"/>
        <end position="90"/>
    </location>
</feature>
<evidence type="ECO:0000259" key="2">
    <source>
        <dbReference type="Pfam" id="PF26472"/>
    </source>
</evidence>